<comment type="caution">
    <text evidence="9">The sequence shown here is derived from an EMBL/GenBank/DDBJ whole genome shotgun (WGS) entry which is preliminary data.</text>
</comment>
<evidence type="ECO:0000256" key="3">
    <source>
        <dbReference type="ARBA" id="ARBA00022679"/>
    </source>
</evidence>
<proteinExistence type="predicted"/>
<reference evidence="9" key="1">
    <citation type="submission" date="2021-02" db="EMBL/GenBank/DDBJ databases">
        <title>First Annotated Genome of the Yellow-green Alga Tribonema minus.</title>
        <authorList>
            <person name="Mahan K.M."/>
        </authorList>
    </citation>
    <scope>NUCLEOTIDE SEQUENCE</scope>
    <source>
        <strain evidence="9">UTEX B ZZ1240</strain>
    </source>
</reference>
<dbReference type="SUPFAM" id="SSF53448">
    <property type="entry name" value="Nucleotide-diphospho-sugar transferases"/>
    <property type="match status" value="1"/>
</dbReference>
<evidence type="ECO:0000313" key="10">
    <source>
        <dbReference type="Proteomes" id="UP000664859"/>
    </source>
</evidence>
<dbReference type="GO" id="GO:0016757">
    <property type="term" value="F:glycosyltransferase activity"/>
    <property type="evidence" value="ECO:0007669"/>
    <property type="project" value="UniProtKB-KW"/>
</dbReference>
<evidence type="ECO:0000256" key="5">
    <source>
        <dbReference type="ARBA" id="ARBA00022989"/>
    </source>
</evidence>
<organism evidence="9 10">
    <name type="scientific">Tribonema minus</name>
    <dbReference type="NCBI Taxonomy" id="303371"/>
    <lineage>
        <taxon>Eukaryota</taxon>
        <taxon>Sar</taxon>
        <taxon>Stramenopiles</taxon>
        <taxon>Ochrophyta</taxon>
        <taxon>PX clade</taxon>
        <taxon>Xanthophyceae</taxon>
        <taxon>Tribonematales</taxon>
        <taxon>Tribonemataceae</taxon>
        <taxon>Tribonema</taxon>
    </lineage>
</organism>
<keyword evidence="4 7" id="KW-0812">Transmembrane</keyword>
<comment type="subcellular location">
    <subcellularLocation>
        <location evidence="1">Membrane</location>
        <topology evidence="1">Multi-pass membrane protein</topology>
    </subcellularLocation>
</comment>
<sequence>MRLVRSWAYLVSASSTLEEGLALIHRENSGDTTVLPSAPADVQMMSYVDTKRGFIIGFGIVSCVPLCTGLWLFTSVEPFFAPVALLITMYLFISYFAVGVWGKDFNFANHQKLLAECTDYTPTVDIFLPSCGEPIEVIQNTFNHVAKLNWHPLKLNVHVLDDGPRPKSIEALARQYQFHYIRRPDPGRMKKAGNLRYAFGHTDGDVIVIFDADFCPREDFLEHTVPYFTYPDICIVQTPQYFAVKPTQTWVERGAGSIQESFYRLIQQNRQRFNATICVGSCAVYRRVALDPLGGTANVGFSEDVYTGFLLTDAGWRVQYLPLPLSMGTCPDEKKAFFTQNYRWATGSLMLTTSAEFWHSNLTPAQKCCYATGGLYYCATALSIFVNAVPAIVLVYTRPHLMMWYNSLFALPSLLFPFCAMRAWNSQHYGFECVRIRWLQYSAHLVALYDKLFGAHMPWQATGGAAGKTRNKRYNFALAMLLHVTLAQMLALCIGCAWRIAQGFPVYNFLPSLLVETFNIWVSLQVFWK</sequence>
<feature type="transmembrane region" description="Helical" evidence="7">
    <location>
        <begin position="375"/>
        <end position="396"/>
    </location>
</feature>
<keyword evidence="3 9" id="KW-0808">Transferase</keyword>
<name>A0A835YZR5_9STRA</name>
<dbReference type="OrthoDB" id="72851at2759"/>
<keyword evidence="5 7" id="KW-1133">Transmembrane helix</keyword>
<dbReference type="InterPro" id="IPR001173">
    <property type="entry name" value="Glyco_trans_2-like"/>
</dbReference>
<dbReference type="InterPro" id="IPR029044">
    <property type="entry name" value="Nucleotide-diphossugar_trans"/>
</dbReference>
<dbReference type="InterPro" id="IPR050321">
    <property type="entry name" value="Glycosyltr_2/OpgH_subfam"/>
</dbReference>
<dbReference type="Gene3D" id="3.90.550.10">
    <property type="entry name" value="Spore Coat Polysaccharide Biosynthesis Protein SpsA, Chain A"/>
    <property type="match status" value="1"/>
</dbReference>
<feature type="transmembrane region" description="Helical" evidence="7">
    <location>
        <begin position="506"/>
        <end position="528"/>
    </location>
</feature>
<feature type="domain" description="Glycosyltransferase 2-like" evidence="8">
    <location>
        <begin position="126"/>
        <end position="291"/>
    </location>
</feature>
<feature type="transmembrane region" description="Helical" evidence="7">
    <location>
        <begin position="79"/>
        <end position="102"/>
    </location>
</feature>
<evidence type="ECO:0000256" key="1">
    <source>
        <dbReference type="ARBA" id="ARBA00004141"/>
    </source>
</evidence>
<dbReference type="GO" id="GO:0016020">
    <property type="term" value="C:membrane"/>
    <property type="evidence" value="ECO:0007669"/>
    <property type="project" value="UniProtKB-SubCell"/>
</dbReference>
<accession>A0A835YZR5</accession>
<keyword evidence="10" id="KW-1185">Reference proteome</keyword>
<feature type="transmembrane region" description="Helical" evidence="7">
    <location>
        <begin position="476"/>
        <end position="500"/>
    </location>
</feature>
<keyword evidence="2" id="KW-0328">Glycosyltransferase</keyword>
<protein>
    <submittedName>
        <fullName evidence="9">Nucleotide-diphospho-sugar transferase</fullName>
    </submittedName>
</protein>
<evidence type="ECO:0000256" key="4">
    <source>
        <dbReference type="ARBA" id="ARBA00022692"/>
    </source>
</evidence>
<gene>
    <name evidence="9" type="ORF">JKP88DRAFT_157628</name>
</gene>
<dbReference type="EMBL" id="JAFCMP010000223">
    <property type="protein sequence ID" value="KAG5182992.1"/>
    <property type="molecule type" value="Genomic_DNA"/>
</dbReference>
<feature type="transmembrane region" description="Helical" evidence="7">
    <location>
        <begin position="53"/>
        <end position="73"/>
    </location>
</feature>
<evidence type="ECO:0000313" key="9">
    <source>
        <dbReference type="EMBL" id="KAG5182992.1"/>
    </source>
</evidence>
<evidence type="ECO:0000256" key="6">
    <source>
        <dbReference type="ARBA" id="ARBA00023136"/>
    </source>
</evidence>
<evidence type="ECO:0000256" key="2">
    <source>
        <dbReference type="ARBA" id="ARBA00022676"/>
    </source>
</evidence>
<dbReference type="PANTHER" id="PTHR43867:SF2">
    <property type="entry name" value="CELLULOSE SYNTHASE CATALYTIC SUBUNIT A [UDP-FORMING]"/>
    <property type="match status" value="1"/>
</dbReference>
<keyword evidence="6 7" id="KW-0472">Membrane</keyword>
<evidence type="ECO:0000259" key="8">
    <source>
        <dbReference type="Pfam" id="PF00535"/>
    </source>
</evidence>
<evidence type="ECO:0000256" key="7">
    <source>
        <dbReference type="SAM" id="Phobius"/>
    </source>
</evidence>
<dbReference type="Pfam" id="PF00535">
    <property type="entry name" value="Glycos_transf_2"/>
    <property type="match status" value="1"/>
</dbReference>
<dbReference type="CDD" id="cd06421">
    <property type="entry name" value="CESA_CelA_like"/>
    <property type="match status" value="1"/>
</dbReference>
<dbReference type="AlphaFoldDB" id="A0A835YZR5"/>
<dbReference type="PANTHER" id="PTHR43867">
    <property type="entry name" value="CELLULOSE SYNTHASE CATALYTIC SUBUNIT A [UDP-FORMING]"/>
    <property type="match status" value="1"/>
</dbReference>
<feature type="transmembrane region" description="Helical" evidence="7">
    <location>
        <begin position="402"/>
        <end position="421"/>
    </location>
</feature>
<dbReference type="Proteomes" id="UP000664859">
    <property type="component" value="Unassembled WGS sequence"/>
</dbReference>